<evidence type="ECO:0000313" key="2">
    <source>
        <dbReference type="EMBL" id="KAK6176129.1"/>
    </source>
</evidence>
<keyword evidence="3" id="KW-1185">Reference proteome</keyword>
<evidence type="ECO:0000256" key="1">
    <source>
        <dbReference type="SAM" id="MobiDB-lite"/>
    </source>
</evidence>
<name>A0AAN8PHB3_PATCE</name>
<protein>
    <submittedName>
        <fullName evidence="2">Uncharacterized protein</fullName>
    </submittedName>
</protein>
<dbReference type="Proteomes" id="UP001347796">
    <property type="component" value="Unassembled WGS sequence"/>
</dbReference>
<feature type="compositionally biased region" description="Polar residues" evidence="1">
    <location>
        <begin position="32"/>
        <end position="53"/>
    </location>
</feature>
<proteinExistence type="predicted"/>
<sequence length="162" mass="18423">MGASPDSKPLKVVSENATEQLSAIISPKETEINGQQMSSTHSPLRNSSSTVGATENRNWPIHNVWTCEETLYLISLMQGHIENYDEMPKSIAELENKIRLGRGKQRQLWAEFTEKLCTTFEKEFDSKRVARKWQTLIDGFKKVVLNNFTTGKAPTKFAFTQK</sequence>
<reference evidence="2 3" key="1">
    <citation type="submission" date="2024-01" db="EMBL/GenBank/DDBJ databases">
        <title>The genome of the rayed Mediterranean limpet Patella caerulea (Linnaeus, 1758).</title>
        <authorList>
            <person name="Anh-Thu Weber A."/>
            <person name="Halstead-Nussloch G."/>
        </authorList>
    </citation>
    <scope>NUCLEOTIDE SEQUENCE [LARGE SCALE GENOMIC DNA]</scope>
    <source>
        <strain evidence="2">AATW-2023a</strain>
        <tissue evidence="2">Whole specimen</tissue>
    </source>
</reference>
<dbReference type="AlphaFoldDB" id="A0AAN8PHB3"/>
<comment type="caution">
    <text evidence="2">The sequence shown here is derived from an EMBL/GenBank/DDBJ whole genome shotgun (WGS) entry which is preliminary data.</text>
</comment>
<accession>A0AAN8PHB3</accession>
<evidence type="ECO:0000313" key="3">
    <source>
        <dbReference type="Proteomes" id="UP001347796"/>
    </source>
</evidence>
<organism evidence="2 3">
    <name type="scientific">Patella caerulea</name>
    <name type="common">Rayed Mediterranean limpet</name>
    <dbReference type="NCBI Taxonomy" id="87958"/>
    <lineage>
        <taxon>Eukaryota</taxon>
        <taxon>Metazoa</taxon>
        <taxon>Spiralia</taxon>
        <taxon>Lophotrochozoa</taxon>
        <taxon>Mollusca</taxon>
        <taxon>Gastropoda</taxon>
        <taxon>Patellogastropoda</taxon>
        <taxon>Patelloidea</taxon>
        <taxon>Patellidae</taxon>
        <taxon>Patella</taxon>
    </lineage>
</organism>
<gene>
    <name evidence="2" type="ORF">SNE40_014470</name>
</gene>
<dbReference type="EMBL" id="JAZGQO010000010">
    <property type="protein sequence ID" value="KAK6176129.1"/>
    <property type="molecule type" value="Genomic_DNA"/>
</dbReference>
<feature type="region of interest" description="Disordered" evidence="1">
    <location>
        <begin position="31"/>
        <end position="53"/>
    </location>
</feature>